<dbReference type="Proteomes" id="UP000377595">
    <property type="component" value="Unassembled WGS sequence"/>
</dbReference>
<comment type="caution">
    <text evidence="2">The sequence shown here is derived from an EMBL/GenBank/DDBJ whole genome shotgun (WGS) entry which is preliminary data.</text>
</comment>
<proteinExistence type="predicted"/>
<gene>
    <name evidence="2" type="ORF">Aple_010430</name>
</gene>
<sequence>MTTPQSRKRARAARETLATAPAEPPARSLPVELRVVGTHAELDQVIARVGEAFSIATTSRRFPRREEPGRVSVHLTLDPL</sequence>
<evidence type="ECO:0000313" key="3">
    <source>
        <dbReference type="Proteomes" id="UP000377595"/>
    </source>
</evidence>
<keyword evidence="3" id="KW-1185">Reference proteome</keyword>
<organism evidence="2 3">
    <name type="scientific">Acrocarpospora pleiomorpha</name>
    <dbReference type="NCBI Taxonomy" id="90975"/>
    <lineage>
        <taxon>Bacteria</taxon>
        <taxon>Bacillati</taxon>
        <taxon>Actinomycetota</taxon>
        <taxon>Actinomycetes</taxon>
        <taxon>Streptosporangiales</taxon>
        <taxon>Streptosporangiaceae</taxon>
        <taxon>Acrocarpospora</taxon>
    </lineage>
</organism>
<feature type="region of interest" description="Disordered" evidence="1">
    <location>
        <begin position="1"/>
        <end position="25"/>
    </location>
</feature>
<dbReference type="RefSeq" id="WP_155343289.1">
    <property type="nucleotide sequence ID" value="NZ_BAAAHM010000017.1"/>
</dbReference>
<evidence type="ECO:0000313" key="2">
    <source>
        <dbReference type="EMBL" id="GES18148.1"/>
    </source>
</evidence>
<dbReference type="EMBL" id="BLAF01000006">
    <property type="protein sequence ID" value="GES18148.1"/>
    <property type="molecule type" value="Genomic_DNA"/>
</dbReference>
<accession>A0A5M3XJA5</accession>
<reference evidence="2 3" key="1">
    <citation type="submission" date="2019-10" db="EMBL/GenBank/DDBJ databases">
        <title>Whole genome shotgun sequence of Acrocarpospora pleiomorpha NBRC 16267.</title>
        <authorList>
            <person name="Ichikawa N."/>
            <person name="Kimura A."/>
            <person name="Kitahashi Y."/>
            <person name="Komaki H."/>
            <person name="Oguchi A."/>
        </authorList>
    </citation>
    <scope>NUCLEOTIDE SEQUENCE [LARGE SCALE GENOMIC DNA]</scope>
    <source>
        <strain evidence="2 3">NBRC 16267</strain>
    </source>
</reference>
<name>A0A5M3XJA5_9ACTN</name>
<protein>
    <submittedName>
        <fullName evidence="2">Uncharacterized protein</fullName>
    </submittedName>
</protein>
<feature type="compositionally biased region" description="Basic residues" evidence="1">
    <location>
        <begin position="1"/>
        <end position="11"/>
    </location>
</feature>
<dbReference type="AlphaFoldDB" id="A0A5M3XJA5"/>
<evidence type="ECO:0000256" key="1">
    <source>
        <dbReference type="SAM" id="MobiDB-lite"/>
    </source>
</evidence>